<sequence>MGLPREFRVRKMVALTRRYHKDDDSLAVAQVQEEWKHSIDPAQAIDQHPLAKSTRINIKYRHYRESLHPKSLSRCSCGIQLVFRCVQRKKTRGRYMWM</sequence>
<gene>
    <name evidence="1" type="ORF">B0T26DRAFT_747080</name>
</gene>
<dbReference type="GeneID" id="85328064"/>
<dbReference type="RefSeq" id="XP_060304149.1">
    <property type="nucleotide sequence ID" value="XM_060444794.1"/>
</dbReference>
<dbReference type="PANTHER" id="PTHR31212">
    <property type="entry name" value="ALPHA-KETOGLUTARATE-DEPENDENT DIOXYGENASE ALKB HOMOLOG 3"/>
    <property type="match status" value="1"/>
</dbReference>
<dbReference type="Proteomes" id="UP001172101">
    <property type="component" value="Unassembled WGS sequence"/>
</dbReference>
<evidence type="ECO:0000313" key="2">
    <source>
        <dbReference type="Proteomes" id="UP001172101"/>
    </source>
</evidence>
<keyword evidence="2" id="KW-1185">Reference proteome</keyword>
<dbReference type="GO" id="GO:0006307">
    <property type="term" value="P:DNA alkylation repair"/>
    <property type="evidence" value="ECO:0007669"/>
    <property type="project" value="InterPro"/>
</dbReference>
<evidence type="ECO:0000313" key="1">
    <source>
        <dbReference type="EMBL" id="KAK0735272.1"/>
    </source>
</evidence>
<dbReference type="PANTHER" id="PTHR31212:SF4">
    <property type="entry name" value="ALPHA-KETOGLUTARATE-DEPENDENT DIOXYGENASE ALKB HOMOLOG 3"/>
    <property type="match status" value="1"/>
</dbReference>
<dbReference type="InterPro" id="IPR032854">
    <property type="entry name" value="ALKBH3"/>
</dbReference>
<dbReference type="GO" id="GO:0051213">
    <property type="term" value="F:dioxygenase activity"/>
    <property type="evidence" value="ECO:0007669"/>
    <property type="project" value="InterPro"/>
</dbReference>
<comment type="caution">
    <text evidence="1">The sequence shown here is derived from an EMBL/GenBank/DDBJ whole genome shotgun (WGS) entry which is preliminary data.</text>
</comment>
<organism evidence="1 2">
    <name type="scientific">Lasiosphaeria miniovina</name>
    <dbReference type="NCBI Taxonomy" id="1954250"/>
    <lineage>
        <taxon>Eukaryota</taxon>
        <taxon>Fungi</taxon>
        <taxon>Dikarya</taxon>
        <taxon>Ascomycota</taxon>
        <taxon>Pezizomycotina</taxon>
        <taxon>Sordariomycetes</taxon>
        <taxon>Sordariomycetidae</taxon>
        <taxon>Sordariales</taxon>
        <taxon>Lasiosphaeriaceae</taxon>
        <taxon>Lasiosphaeria</taxon>
    </lineage>
</organism>
<dbReference type="AlphaFoldDB" id="A0AA40BJF7"/>
<reference evidence="1" key="1">
    <citation type="submission" date="2023-06" db="EMBL/GenBank/DDBJ databases">
        <title>Genome-scale phylogeny and comparative genomics of the fungal order Sordariales.</title>
        <authorList>
            <consortium name="Lawrence Berkeley National Laboratory"/>
            <person name="Hensen N."/>
            <person name="Bonometti L."/>
            <person name="Westerberg I."/>
            <person name="Brannstrom I.O."/>
            <person name="Guillou S."/>
            <person name="Cros-Aarteil S."/>
            <person name="Calhoun S."/>
            <person name="Haridas S."/>
            <person name="Kuo A."/>
            <person name="Mondo S."/>
            <person name="Pangilinan J."/>
            <person name="Riley R."/>
            <person name="LaButti K."/>
            <person name="Andreopoulos B."/>
            <person name="Lipzen A."/>
            <person name="Chen C."/>
            <person name="Yanf M."/>
            <person name="Daum C."/>
            <person name="Ng V."/>
            <person name="Clum A."/>
            <person name="Steindorff A."/>
            <person name="Ohm R."/>
            <person name="Martin F."/>
            <person name="Silar P."/>
            <person name="Natvig D."/>
            <person name="Lalanne C."/>
            <person name="Gautier V."/>
            <person name="Ament-velasquez S.L."/>
            <person name="Kruys A."/>
            <person name="Hutchinson M.I."/>
            <person name="Powell A.J."/>
            <person name="Barry K."/>
            <person name="Miller A.N."/>
            <person name="Grigoriev I.V."/>
            <person name="Debuchy R."/>
            <person name="Gladieux P."/>
            <person name="Thoren M.H."/>
            <person name="Johannesson H."/>
        </authorList>
    </citation>
    <scope>NUCLEOTIDE SEQUENCE</scope>
    <source>
        <strain evidence="1">SMH2392-1A</strain>
    </source>
</reference>
<accession>A0AA40BJF7</accession>
<name>A0AA40BJF7_9PEZI</name>
<dbReference type="EMBL" id="JAUIRO010000001">
    <property type="protein sequence ID" value="KAK0735272.1"/>
    <property type="molecule type" value="Genomic_DNA"/>
</dbReference>
<proteinExistence type="predicted"/>
<protein>
    <submittedName>
        <fullName evidence="1">Uncharacterized protein</fullName>
    </submittedName>
</protein>